<dbReference type="Gene3D" id="1.10.4160.10">
    <property type="entry name" value="Hydantoin permease"/>
    <property type="match status" value="1"/>
</dbReference>
<evidence type="ECO:0000256" key="1">
    <source>
        <dbReference type="ARBA" id="ARBA00004141"/>
    </source>
</evidence>
<feature type="transmembrane region" description="Helical" evidence="9">
    <location>
        <begin position="342"/>
        <end position="364"/>
    </location>
</feature>
<feature type="transmembrane region" description="Helical" evidence="9">
    <location>
        <begin position="447"/>
        <end position="465"/>
    </location>
</feature>
<feature type="region of interest" description="Disordered" evidence="8">
    <location>
        <begin position="1"/>
        <end position="23"/>
    </location>
</feature>
<evidence type="ECO:0000256" key="9">
    <source>
        <dbReference type="SAM" id="Phobius"/>
    </source>
</evidence>
<evidence type="ECO:0000313" key="11">
    <source>
        <dbReference type="Proteomes" id="UP000256645"/>
    </source>
</evidence>
<keyword evidence="3 7" id="KW-0813">Transport</keyword>
<evidence type="ECO:0000256" key="4">
    <source>
        <dbReference type="ARBA" id="ARBA00022692"/>
    </source>
</evidence>
<name>A0A3D8QFY0_9HELO</name>
<feature type="transmembrane region" description="Helical" evidence="9">
    <location>
        <begin position="216"/>
        <end position="233"/>
    </location>
</feature>
<comment type="caution">
    <text evidence="10">The sequence shown here is derived from an EMBL/GenBank/DDBJ whole genome shotgun (WGS) entry which is preliminary data.</text>
</comment>
<gene>
    <name evidence="10" type="ORF">BP6252_11963</name>
</gene>
<dbReference type="OrthoDB" id="5428495at2759"/>
<evidence type="ECO:0000256" key="5">
    <source>
        <dbReference type="ARBA" id="ARBA00022989"/>
    </source>
</evidence>
<evidence type="ECO:0000256" key="8">
    <source>
        <dbReference type="SAM" id="MobiDB-lite"/>
    </source>
</evidence>
<accession>A0A3D8QFY0</accession>
<evidence type="ECO:0000313" key="10">
    <source>
        <dbReference type="EMBL" id="RDW60580.1"/>
    </source>
</evidence>
<keyword evidence="11" id="KW-1185">Reference proteome</keyword>
<feature type="transmembrane region" description="Helical" evidence="9">
    <location>
        <begin position="245"/>
        <end position="264"/>
    </location>
</feature>
<evidence type="ECO:0000256" key="2">
    <source>
        <dbReference type="ARBA" id="ARBA00008974"/>
    </source>
</evidence>
<dbReference type="PANTHER" id="PTHR31806:SF5">
    <property type="entry name" value="PURINE-CYTOSINE PERMEASE FCY21"/>
    <property type="match status" value="1"/>
</dbReference>
<reference evidence="10 11" key="1">
    <citation type="journal article" date="2018" name="IMA Fungus">
        <title>IMA Genome-F 9: Draft genome sequence of Annulohypoxylon stygium, Aspergillus mulundensis, Berkeleyomyces basicola (syn. Thielaviopsis basicola), Ceratocystis smalleyi, two Cercospora beticola strains, Coleophoma cylindrospora, Fusarium fracticaudum, Phialophora cf. hyalina, and Morchella septimelata.</title>
        <authorList>
            <person name="Wingfield B.D."/>
            <person name="Bills G.F."/>
            <person name="Dong Y."/>
            <person name="Huang W."/>
            <person name="Nel W.J."/>
            <person name="Swalarsk-Parry B.S."/>
            <person name="Vaghefi N."/>
            <person name="Wilken P.M."/>
            <person name="An Z."/>
            <person name="de Beer Z.W."/>
            <person name="De Vos L."/>
            <person name="Chen L."/>
            <person name="Duong T.A."/>
            <person name="Gao Y."/>
            <person name="Hammerbacher A."/>
            <person name="Kikkert J.R."/>
            <person name="Li Y."/>
            <person name="Li H."/>
            <person name="Li K."/>
            <person name="Li Q."/>
            <person name="Liu X."/>
            <person name="Ma X."/>
            <person name="Naidoo K."/>
            <person name="Pethybridge S.J."/>
            <person name="Sun J."/>
            <person name="Steenkamp E.T."/>
            <person name="van der Nest M.A."/>
            <person name="van Wyk S."/>
            <person name="Wingfield M.J."/>
            <person name="Xiong C."/>
            <person name="Yue Q."/>
            <person name="Zhang X."/>
        </authorList>
    </citation>
    <scope>NUCLEOTIDE SEQUENCE [LARGE SCALE GENOMIC DNA]</scope>
    <source>
        <strain evidence="10 11">BP6252</strain>
    </source>
</reference>
<organism evidence="10 11">
    <name type="scientific">Coleophoma cylindrospora</name>
    <dbReference type="NCBI Taxonomy" id="1849047"/>
    <lineage>
        <taxon>Eukaryota</taxon>
        <taxon>Fungi</taxon>
        <taxon>Dikarya</taxon>
        <taxon>Ascomycota</taxon>
        <taxon>Pezizomycotina</taxon>
        <taxon>Leotiomycetes</taxon>
        <taxon>Helotiales</taxon>
        <taxon>Dermateaceae</taxon>
        <taxon>Coleophoma</taxon>
    </lineage>
</organism>
<comment type="subcellular location">
    <subcellularLocation>
        <location evidence="1">Membrane</location>
        <topology evidence="1">Multi-pass membrane protein</topology>
    </subcellularLocation>
</comment>
<feature type="transmembrane region" description="Helical" evidence="9">
    <location>
        <begin position="110"/>
        <end position="130"/>
    </location>
</feature>
<feature type="transmembrane region" description="Helical" evidence="9">
    <location>
        <begin position="376"/>
        <end position="395"/>
    </location>
</feature>
<dbReference type="PIRSF" id="PIRSF002744">
    <property type="entry name" value="Pur-cyt_permease"/>
    <property type="match status" value="1"/>
</dbReference>
<dbReference type="InterPro" id="IPR026030">
    <property type="entry name" value="Pur-cyt_permease_Fcy2/21/22"/>
</dbReference>
<dbReference type="AlphaFoldDB" id="A0A3D8QFY0"/>
<feature type="transmembrane region" description="Helical" evidence="9">
    <location>
        <begin position="284"/>
        <end position="307"/>
    </location>
</feature>
<dbReference type="GO" id="GO:0005886">
    <property type="term" value="C:plasma membrane"/>
    <property type="evidence" value="ECO:0007669"/>
    <property type="project" value="TreeGrafter"/>
</dbReference>
<evidence type="ECO:0000256" key="3">
    <source>
        <dbReference type="ARBA" id="ARBA00022448"/>
    </source>
</evidence>
<dbReference type="Proteomes" id="UP000256645">
    <property type="component" value="Unassembled WGS sequence"/>
</dbReference>
<proteinExistence type="inferred from homology"/>
<dbReference type="InterPro" id="IPR001248">
    <property type="entry name" value="Pur-cyt_permease"/>
</dbReference>
<protein>
    <submittedName>
        <fullName evidence="10">Putative purine-cytosine permease FCY2</fullName>
    </submittedName>
</protein>
<dbReference type="STRING" id="1849047.A0A3D8QFY0"/>
<comment type="similarity">
    <text evidence="2 7">Belongs to the purine-cytosine permease (2.A.39) family.</text>
</comment>
<feature type="transmembrane region" description="Helical" evidence="9">
    <location>
        <begin position="191"/>
        <end position="210"/>
    </location>
</feature>
<feature type="transmembrane region" description="Helical" evidence="9">
    <location>
        <begin position="79"/>
        <end position="98"/>
    </location>
</feature>
<dbReference type="GO" id="GO:0022857">
    <property type="term" value="F:transmembrane transporter activity"/>
    <property type="evidence" value="ECO:0007669"/>
    <property type="project" value="InterPro"/>
</dbReference>
<evidence type="ECO:0000256" key="7">
    <source>
        <dbReference type="PIRNR" id="PIRNR002744"/>
    </source>
</evidence>
<feature type="transmembrane region" description="Helical" evidence="9">
    <location>
        <begin position="407"/>
        <end position="427"/>
    </location>
</feature>
<feature type="transmembrane region" description="Helical" evidence="9">
    <location>
        <begin position="156"/>
        <end position="179"/>
    </location>
</feature>
<keyword evidence="6 7" id="KW-0472">Membrane</keyword>
<keyword evidence="4 9" id="KW-0812">Transmembrane</keyword>
<dbReference type="EMBL" id="PDLM01000015">
    <property type="protein sequence ID" value="RDW60580.1"/>
    <property type="molecule type" value="Genomic_DNA"/>
</dbReference>
<evidence type="ECO:0000256" key="6">
    <source>
        <dbReference type="ARBA" id="ARBA00023136"/>
    </source>
</evidence>
<dbReference type="PANTHER" id="PTHR31806">
    <property type="entry name" value="PURINE-CYTOSINE PERMEASE FCY2-RELATED"/>
    <property type="match status" value="1"/>
</dbReference>
<feature type="transmembrane region" description="Helical" evidence="9">
    <location>
        <begin position="485"/>
        <end position="501"/>
    </location>
</feature>
<sequence>MSVDRSTDGESSPASTKVDEEKALAETTTNALPNVAVGESTEIFGQFSVWRELANCGVELRGVEPVPESERTDTRYLNVGTWLGASMLNLLPLTTGIVGTLDYGMSLRDCFLVIFFFSFTTAIPPCYMMTISPRTGLRQMVQARYSFGYYPNSVPLLLNMCSVMGFTMISAVVGGQCLVAVSDNSLSTNSGIAIIAIISMILTIAGYKIMHVFLRYAWIPSIVSIIIAVGVGGKHLKQQAAVEPVTAQTVITFASLIAGYMIPFAGTLGDYVVYMPPNAPRLRIFLYAWLGICIPSVTLMTLGAAIGATVSVTPSWSDAYNLNSIGGVMSAMLQPAGGFGKFVTLILALSVISNTAPSVYSLSLNFQVLAPGLYRIPRIIHVIISTGILIGVGIGAAEKFINSLESFLGVISYWSAGFVGIQLVEWLVFRHRDPATYDQSIWNDKSLLPSGIPALISLILPFAIVVPSMDQVWYVGPIAAKTGDLGFEFALVITPFIYYPLRKLEMKYFRNGRL</sequence>
<keyword evidence="5 9" id="KW-1133">Transmembrane helix</keyword>
<dbReference type="Pfam" id="PF02133">
    <property type="entry name" value="Transp_cyt_pur"/>
    <property type="match status" value="1"/>
</dbReference>